<evidence type="ECO:0000256" key="1">
    <source>
        <dbReference type="SAM" id="MobiDB-lite"/>
    </source>
</evidence>
<dbReference type="Proteomes" id="UP000799302">
    <property type="component" value="Unassembled WGS sequence"/>
</dbReference>
<feature type="region of interest" description="Disordered" evidence="1">
    <location>
        <begin position="87"/>
        <end position="108"/>
    </location>
</feature>
<proteinExistence type="predicted"/>
<name>A0A6A6UN95_9PEZI</name>
<reference evidence="2" key="1">
    <citation type="journal article" date="2020" name="Stud. Mycol.">
        <title>101 Dothideomycetes genomes: a test case for predicting lifestyles and emergence of pathogens.</title>
        <authorList>
            <person name="Haridas S."/>
            <person name="Albert R."/>
            <person name="Binder M."/>
            <person name="Bloem J."/>
            <person name="Labutti K."/>
            <person name="Salamov A."/>
            <person name="Andreopoulos B."/>
            <person name="Baker S."/>
            <person name="Barry K."/>
            <person name="Bills G."/>
            <person name="Bluhm B."/>
            <person name="Cannon C."/>
            <person name="Castanera R."/>
            <person name="Culley D."/>
            <person name="Daum C."/>
            <person name="Ezra D."/>
            <person name="Gonzalez J."/>
            <person name="Henrissat B."/>
            <person name="Kuo A."/>
            <person name="Liang C."/>
            <person name="Lipzen A."/>
            <person name="Lutzoni F."/>
            <person name="Magnuson J."/>
            <person name="Mondo S."/>
            <person name="Nolan M."/>
            <person name="Ohm R."/>
            <person name="Pangilinan J."/>
            <person name="Park H.-J."/>
            <person name="Ramirez L."/>
            <person name="Alfaro M."/>
            <person name="Sun H."/>
            <person name="Tritt A."/>
            <person name="Yoshinaga Y."/>
            <person name="Zwiers L.-H."/>
            <person name="Turgeon B."/>
            <person name="Goodwin S."/>
            <person name="Spatafora J."/>
            <person name="Crous P."/>
            <person name="Grigoriev I."/>
        </authorList>
    </citation>
    <scope>NUCLEOTIDE SEQUENCE</scope>
    <source>
        <strain evidence="2">CBS 115976</strain>
    </source>
</reference>
<dbReference type="AlphaFoldDB" id="A0A6A6UN95"/>
<organism evidence="2 3">
    <name type="scientific">Microthyrium microscopicum</name>
    <dbReference type="NCBI Taxonomy" id="703497"/>
    <lineage>
        <taxon>Eukaryota</taxon>
        <taxon>Fungi</taxon>
        <taxon>Dikarya</taxon>
        <taxon>Ascomycota</taxon>
        <taxon>Pezizomycotina</taxon>
        <taxon>Dothideomycetes</taxon>
        <taxon>Dothideomycetes incertae sedis</taxon>
        <taxon>Microthyriales</taxon>
        <taxon>Microthyriaceae</taxon>
        <taxon>Microthyrium</taxon>
    </lineage>
</organism>
<sequence>MSSSGVAHEAATDRHDNDKKSISQIAIIPTEGEIRSEWPEYLPAPLHFPQHPLQGVQHIFDTQFRLHRQDAFANVKHTIKNLLLKCPAGDTRRNDDNGRTNHHQSARA</sequence>
<keyword evidence="3" id="KW-1185">Reference proteome</keyword>
<feature type="compositionally biased region" description="Basic and acidic residues" evidence="1">
    <location>
        <begin position="90"/>
        <end position="99"/>
    </location>
</feature>
<protein>
    <submittedName>
        <fullName evidence="2">Uncharacterized protein</fullName>
    </submittedName>
</protein>
<dbReference type="OrthoDB" id="2423195at2759"/>
<evidence type="ECO:0000313" key="3">
    <source>
        <dbReference type="Proteomes" id="UP000799302"/>
    </source>
</evidence>
<feature type="region of interest" description="Disordered" evidence="1">
    <location>
        <begin position="1"/>
        <end position="24"/>
    </location>
</feature>
<evidence type="ECO:0000313" key="2">
    <source>
        <dbReference type="EMBL" id="KAF2672897.1"/>
    </source>
</evidence>
<dbReference type="EMBL" id="MU004231">
    <property type="protein sequence ID" value="KAF2672897.1"/>
    <property type="molecule type" value="Genomic_DNA"/>
</dbReference>
<accession>A0A6A6UN95</accession>
<feature type="compositionally biased region" description="Basic and acidic residues" evidence="1">
    <location>
        <begin position="10"/>
        <end position="21"/>
    </location>
</feature>
<gene>
    <name evidence="2" type="ORF">BT63DRAFT_450926</name>
</gene>